<evidence type="ECO:0000313" key="13">
    <source>
        <dbReference type="Proteomes" id="UP001161017"/>
    </source>
</evidence>
<evidence type="ECO:0000259" key="10">
    <source>
        <dbReference type="PROSITE" id="PS50011"/>
    </source>
</evidence>
<dbReference type="EC" id="2.7.11.1" evidence="1"/>
<evidence type="ECO:0000259" key="11">
    <source>
        <dbReference type="PROSITE" id="PS51285"/>
    </source>
</evidence>
<sequence length="774" mass="87898">MRTRPSIISLHDDQCGPLGLARSNPVKAEQESTAPSSFQYSGSASAGGYSTAPTSLGSRSRSTPSILQCEAHNQANHARNVSASAVLAKRENSLTPIQEAPSANPTILTVETTTNAKAFFEIHYDPLLAGNTTPRSLRRRDFEEALEVCALPEAERHHERRAWASNESVHLRQTRVLKSRTNSLQDRSGVSIAGYEVIRILGKGSFGVVRLVREKEPDPVSVASVEPASQPRCHSPRGISPKLWRSQSSRVGMSTNRCPPKSTKEVYAMKVIRKSDMLRNCQEGHLRAERDFLVASEKSHWVVPLTASFQDNTNLYLVMEYMVGGDFLGLLFRRNILKERHARWYIAEMILCVEETHRHRWIHRDIKPDNFLISASGHLKISDFGLAFDGHWSHDQRFFKNHRKTLMDTLGIEVRGDCDDQEEDSRREPKTKLASILTGRTRASQSQADVPCENESILQWRNRQCKRRMAASIVGTSQYMAPEVIRGAPYDGRCDWWSIGIILYECLYGFTPFVCENREDTKARILDNRNSLVFPRDIEYKVSHEAIDLINGLLQEKGNRLCSRKYMLNDYQHSRHDSGRLVNKYADPTAVNYKGRFVYPDDATDIKSHPFFSRIAWDRHHLTRPPFVPDVEGRDDTKYFDEEEPISDVDDSASHAASENPPIDEADLAESTRQIGARQQGTGRGGDLDQPKATANGLEKANKEGRQANARGQKRPRDKVLRDKEVGRKALELRKKGSFIGYEYRRPELFAFDDERGRLRHARRSWIQAFEDDA</sequence>
<keyword evidence="13" id="KW-1185">Reference proteome</keyword>
<dbReference type="PANTHER" id="PTHR24356">
    <property type="entry name" value="SERINE/THREONINE-PROTEIN KINASE"/>
    <property type="match status" value="1"/>
</dbReference>
<dbReference type="Proteomes" id="UP001161017">
    <property type="component" value="Unassembled WGS sequence"/>
</dbReference>
<dbReference type="PROSITE" id="PS51285">
    <property type="entry name" value="AGC_KINASE_CTER"/>
    <property type="match status" value="1"/>
</dbReference>
<organism evidence="12 13">
    <name type="scientific">Ramalina farinacea</name>
    <dbReference type="NCBI Taxonomy" id="258253"/>
    <lineage>
        <taxon>Eukaryota</taxon>
        <taxon>Fungi</taxon>
        <taxon>Dikarya</taxon>
        <taxon>Ascomycota</taxon>
        <taxon>Pezizomycotina</taxon>
        <taxon>Lecanoromycetes</taxon>
        <taxon>OSLEUM clade</taxon>
        <taxon>Lecanoromycetidae</taxon>
        <taxon>Lecanorales</taxon>
        <taxon>Lecanorineae</taxon>
        <taxon>Ramalinaceae</taxon>
        <taxon>Ramalina</taxon>
    </lineage>
</organism>
<dbReference type="SMART" id="SM00220">
    <property type="entry name" value="S_TKc"/>
    <property type="match status" value="1"/>
</dbReference>
<evidence type="ECO:0000256" key="5">
    <source>
        <dbReference type="ARBA" id="ARBA00022777"/>
    </source>
</evidence>
<gene>
    <name evidence="12" type="ORF">OHK93_001055</name>
</gene>
<feature type="region of interest" description="Disordered" evidence="9">
    <location>
        <begin position="644"/>
        <end position="725"/>
    </location>
</feature>
<dbReference type="GO" id="GO:0004674">
    <property type="term" value="F:protein serine/threonine kinase activity"/>
    <property type="evidence" value="ECO:0007669"/>
    <property type="project" value="UniProtKB-KW"/>
</dbReference>
<evidence type="ECO:0000256" key="8">
    <source>
        <dbReference type="ARBA" id="ARBA00048679"/>
    </source>
</evidence>
<evidence type="ECO:0000256" key="1">
    <source>
        <dbReference type="ARBA" id="ARBA00012513"/>
    </source>
</evidence>
<proteinExistence type="predicted"/>
<feature type="domain" description="Protein kinase" evidence="10">
    <location>
        <begin position="195"/>
        <end position="576"/>
    </location>
</feature>
<dbReference type="Pfam" id="PF00069">
    <property type="entry name" value="Pkinase"/>
    <property type="match status" value="2"/>
</dbReference>
<dbReference type="EMBL" id="JAPUFD010000010">
    <property type="protein sequence ID" value="MDI1489856.1"/>
    <property type="molecule type" value="Genomic_DNA"/>
</dbReference>
<comment type="catalytic activity">
    <reaction evidence="7">
        <text>L-threonyl-[protein] + ATP = O-phospho-L-threonyl-[protein] + ADP + H(+)</text>
        <dbReference type="Rhea" id="RHEA:46608"/>
        <dbReference type="Rhea" id="RHEA-COMP:11060"/>
        <dbReference type="Rhea" id="RHEA-COMP:11605"/>
        <dbReference type="ChEBI" id="CHEBI:15378"/>
        <dbReference type="ChEBI" id="CHEBI:30013"/>
        <dbReference type="ChEBI" id="CHEBI:30616"/>
        <dbReference type="ChEBI" id="CHEBI:61977"/>
        <dbReference type="ChEBI" id="CHEBI:456216"/>
        <dbReference type="EC" id="2.7.11.1"/>
    </reaction>
</comment>
<dbReference type="InterPro" id="IPR000961">
    <property type="entry name" value="AGC-kinase_C"/>
</dbReference>
<feature type="compositionally biased region" description="Polar residues" evidence="9">
    <location>
        <begin position="671"/>
        <end position="681"/>
    </location>
</feature>
<reference evidence="12" key="1">
    <citation type="journal article" date="2023" name="Genome Biol. Evol.">
        <title>First Whole Genome Sequence and Flow Cytometry Genome Size Data for the Lichen-Forming Fungus Ramalina farinacea (Ascomycota).</title>
        <authorList>
            <person name="Llewellyn T."/>
            <person name="Mian S."/>
            <person name="Hill R."/>
            <person name="Leitch I.J."/>
            <person name="Gaya E."/>
        </authorList>
    </citation>
    <scope>NUCLEOTIDE SEQUENCE</scope>
    <source>
        <strain evidence="12">LIQ254RAFAR</strain>
    </source>
</reference>
<comment type="caution">
    <text evidence="12">The sequence shown here is derived from an EMBL/GenBank/DDBJ whole genome shotgun (WGS) entry which is preliminary data.</text>
</comment>
<evidence type="ECO:0000313" key="12">
    <source>
        <dbReference type="EMBL" id="MDI1489856.1"/>
    </source>
</evidence>
<dbReference type="AlphaFoldDB" id="A0AA43TSH6"/>
<dbReference type="InterPro" id="IPR000719">
    <property type="entry name" value="Prot_kinase_dom"/>
</dbReference>
<dbReference type="InterPro" id="IPR050236">
    <property type="entry name" value="Ser_Thr_kinase_AGC"/>
</dbReference>
<dbReference type="GO" id="GO:0035556">
    <property type="term" value="P:intracellular signal transduction"/>
    <property type="evidence" value="ECO:0007669"/>
    <property type="project" value="TreeGrafter"/>
</dbReference>
<evidence type="ECO:0000256" key="4">
    <source>
        <dbReference type="ARBA" id="ARBA00022741"/>
    </source>
</evidence>
<keyword evidence="3" id="KW-0808">Transferase</keyword>
<dbReference type="PROSITE" id="PS50011">
    <property type="entry name" value="PROTEIN_KINASE_DOM"/>
    <property type="match status" value="1"/>
</dbReference>
<keyword evidence="2" id="KW-0723">Serine/threonine-protein kinase</keyword>
<keyword evidence="6" id="KW-0067">ATP-binding</keyword>
<evidence type="ECO:0000256" key="7">
    <source>
        <dbReference type="ARBA" id="ARBA00047899"/>
    </source>
</evidence>
<evidence type="ECO:0000256" key="9">
    <source>
        <dbReference type="SAM" id="MobiDB-lite"/>
    </source>
</evidence>
<dbReference type="PANTHER" id="PTHR24356:SF400">
    <property type="entry name" value="SERINE_THREONINE-PROTEIN KINASE CBK1"/>
    <property type="match status" value="1"/>
</dbReference>
<dbReference type="Gene3D" id="3.30.200.20">
    <property type="entry name" value="Phosphorylase Kinase, domain 1"/>
    <property type="match status" value="1"/>
</dbReference>
<comment type="catalytic activity">
    <reaction evidence="8">
        <text>L-seryl-[protein] + ATP = O-phospho-L-seryl-[protein] + ADP + H(+)</text>
        <dbReference type="Rhea" id="RHEA:17989"/>
        <dbReference type="Rhea" id="RHEA-COMP:9863"/>
        <dbReference type="Rhea" id="RHEA-COMP:11604"/>
        <dbReference type="ChEBI" id="CHEBI:15378"/>
        <dbReference type="ChEBI" id="CHEBI:29999"/>
        <dbReference type="ChEBI" id="CHEBI:30616"/>
        <dbReference type="ChEBI" id="CHEBI:83421"/>
        <dbReference type="ChEBI" id="CHEBI:456216"/>
        <dbReference type="EC" id="2.7.11.1"/>
    </reaction>
</comment>
<feature type="domain" description="AGC-kinase C-terminal" evidence="11">
    <location>
        <begin position="613"/>
        <end position="754"/>
    </location>
</feature>
<protein>
    <recommendedName>
        <fullName evidence="1">non-specific serine/threonine protein kinase</fullName>
        <ecNumber evidence="1">2.7.11.1</ecNumber>
    </recommendedName>
</protein>
<accession>A0AA43TSH6</accession>
<dbReference type="GO" id="GO:0005524">
    <property type="term" value="F:ATP binding"/>
    <property type="evidence" value="ECO:0007669"/>
    <property type="project" value="UniProtKB-KW"/>
</dbReference>
<dbReference type="SUPFAM" id="SSF56112">
    <property type="entry name" value="Protein kinase-like (PK-like)"/>
    <property type="match status" value="1"/>
</dbReference>
<dbReference type="Gene3D" id="1.10.510.10">
    <property type="entry name" value="Transferase(Phosphotransferase) domain 1"/>
    <property type="match status" value="1"/>
</dbReference>
<keyword evidence="5" id="KW-0418">Kinase</keyword>
<keyword evidence="4" id="KW-0547">Nucleotide-binding</keyword>
<dbReference type="InterPro" id="IPR011009">
    <property type="entry name" value="Kinase-like_dom_sf"/>
</dbReference>
<evidence type="ECO:0000256" key="6">
    <source>
        <dbReference type="ARBA" id="ARBA00022840"/>
    </source>
</evidence>
<evidence type="ECO:0000256" key="3">
    <source>
        <dbReference type="ARBA" id="ARBA00022679"/>
    </source>
</evidence>
<feature type="compositionally biased region" description="Low complexity" evidence="9">
    <location>
        <begin position="34"/>
        <end position="55"/>
    </location>
</feature>
<name>A0AA43TSH6_9LECA</name>
<evidence type="ECO:0000256" key="2">
    <source>
        <dbReference type="ARBA" id="ARBA00022527"/>
    </source>
</evidence>
<feature type="region of interest" description="Disordered" evidence="9">
    <location>
        <begin position="1"/>
        <end position="64"/>
    </location>
</feature>